<feature type="region of interest" description="Disordered" evidence="1">
    <location>
        <begin position="1"/>
        <end position="23"/>
    </location>
</feature>
<dbReference type="EMBL" id="JAWDGP010007852">
    <property type="protein sequence ID" value="KAK3702794.1"/>
    <property type="molecule type" value="Genomic_DNA"/>
</dbReference>
<comment type="caution">
    <text evidence="2">The sequence shown here is derived from an EMBL/GenBank/DDBJ whole genome shotgun (WGS) entry which is preliminary data.</text>
</comment>
<name>A0AAE0XQ74_9GAST</name>
<organism evidence="2 3">
    <name type="scientific">Elysia crispata</name>
    <name type="common">lettuce slug</name>
    <dbReference type="NCBI Taxonomy" id="231223"/>
    <lineage>
        <taxon>Eukaryota</taxon>
        <taxon>Metazoa</taxon>
        <taxon>Spiralia</taxon>
        <taxon>Lophotrochozoa</taxon>
        <taxon>Mollusca</taxon>
        <taxon>Gastropoda</taxon>
        <taxon>Heterobranchia</taxon>
        <taxon>Euthyneura</taxon>
        <taxon>Panpulmonata</taxon>
        <taxon>Sacoglossa</taxon>
        <taxon>Placobranchoidea</taxon>
        <taxon>Plakobranchidae</taxon>
        <taxon>Elysia</taxon>
    </lineage>
</organism>
<evidence type="ECO:0000313" key="3">
    <source>
        <dbReference type="Proteomes" id="UP001283361"/>
    </source>
</evidence>
<dbReference type="Proteomes" id="UP001283361">
    <property type="component" value="Unassembled WGS sequence"/>
</dbReference>
<evidence type="ECO:0000313" key="2">
    <source>
        <dbReference type="EMBL" id="KAK3702794.1"/>
    </source>
</evidence>
<reference evidence="2" key="1">
    <citation type="journal article" date="2023" name="G3 (Bethesda)">
        <title>A reference genome for the long-term kleptoplast-retaining sea slug Elysia crispata morphotype clarki.</title>
        <authorList>
            <person name="Eastman K.E."/>
            <person name="Pendleton A.L."/>
            <person name="Shaikh M.A."/>
            <person name="Suttiyut T."/>
            <person name="Ogas R."/>
            <person name="Tomko P."/>
            <person name="Gavelis G."/>
            <person name="Widhalm J.R."/>
            <person name="Wisecaver J.H."/>
        </authorList>
    </citation>
    <scope>NUCLEOTIDE SEQUENCE</scope>
    <source>
        <strain evidence="2">ECLA1</strain>
    </source>
</reference>
<dbReference type="AlphaFoldDB" id="A0AAE0XQ74"/>
<proteinExistence type="predicted"/>
<accession>A0AAE0XQ74</accession>
<keyword evidence="3" id="KW-1185">Reference proteome</keyword>
<evidence type="ECO:0000256" key="1">
    <source>
        <dbReference type="SAM" id="MobiDB-lite"/>
    </source>
</evidence>
<protein>
    <submittedName>
        <fullName evidence="2">Uncharacterized protein</fullName>
    </submittedName>
</protein>
<gene>
    <name evidence="2" type="ORF">RRG08_042778</name>
</gene>
<sequence>MEIRREYLKGHKDKMKQKVEEGGRRRLLSSPLTNQLLGPWLLPAACSRCSNTAVTLACSLCHKANNELHAVSDARRMSGWLVCHRALLLNKPRAITDDNNLTRLSMI</sequence>